<dbReference type="NCBIfam" id="TIGR01901">
    <property type="entry name" value="adhes_NPXG"/>
    <property type="match status" value="1"/>
</dbReference>
<feature type="region of interest" description="Disordered" evidence="1">
    <location>
        <begin position="835"/>
        <end position="854"/>
    </location>
</feature>
<dbReference type="SUPFAM" id="SSF51126">
    <property type="entry name" value="Pectin lyase-like"/>
    <property type="match status" value="2"/>
</dbReference>
<gene>
    <name evidence="4" type="ORF">V0288_10690</name>
</gene>
<evidence type="ECO:0000313" key="4">
    <source>
        <dbReference type="EMBL" id="MEG3437585.1"/>
    </source>
</evidence>
<feature type="domain" description="Filamentous haemagglutinin FhaB/tRNA nuclease CdiA-like TPS" evidence="3">
    <location>
        <begin position="36"/>
        <end position="147"/>
    </location>
</feature>
<sequence>MNQKYGTNTLPFIFRGFLISVIVGFPASISAQITPDNTLPRNTIVTPENNRFKIDGGTTTGSNLFHSFTDFSLPNNWEAFFNNGGAIQNILVRVTGKNASEINGLIRANGNANLFFINPNGILFGANAALDLGGSFIAGTASSIFFEDGSEFSATNPAASPLLTINLPNGFRYGQDARSIQVLGTGHGLTIGDSVFSFPTRDPSSYSTGLQVKPGNTLALIGGELLIEGATLTASGGNIELGSVGSGRVNFRSGDRNFTFDYRSIDSFNNVRFTRQSLVDVSGLPPVFGGVPSGSIRVKGSWITIAEGSVLLGQNFGPSAGGNLSIEATDSLLVNGTAPDRRIRSQLNTQTFGEGTGGNILISAPRVFLEEGAKLETVTVLGSAKSGDIIINAPDEVRLSGNAPSATAYPSYTSQVGTRTLGAGRSGNIFLSSDRLTLLDGANIFTSGDLGTGRGGDIDLRVTDLIELIGVNPISLFSSGIGVSTLLGGGSGNLTLHTRGLILRDGGRVDASTFASGDAGNVSVTASEFVEVRGTVPNSLNPSLIISSANKLDPILAATGGLPAIPTGNSGSVTITTPRLIVADGAQVTVRNDGTGSAGNLRVNAGSILLENGAGLTASTSSGQGGNILLNVPDLIRLENNSAITATADSTGNGGNITINAGFLVAFPNGNSDITANAFGGRGGAIDISASGIFGTEVRERLTPDNDITAFSLLQPTLNGIITLDIPELDPSRGTIEFPITVVDPDTLIDRNYCRKGTRSELTLTGRGGVPTSPADDLDSPEIGGNLIEPVPPAAAPETPATDRGDRGAKPGNPVIPARGWAYNDRGEVVLTASNPLVTESRSPSVSPVSCPTP</sequence>
<evidence type="ECO:0000259" key="3">
    <source>
        <dbReference type="SMART" id="SM00912"/>
    </source>
</evidence>
<dbReference type="Pfam" id="PF05860">
    <property type="entry name" value="TPS"/>
    <property type="match status" value="1"/>
</dbReference>
<feature type="compositionally biased region" description="Low complexity" evidence="1">
    <location>
        <begin position="841"/>
        <end position="854"/>
    </location>
</feature>
<dbReference type="InterPro" id="IPR008638">
    <property type="entry name" value="FhaB/CdiA-like_TPS"/>
</dbReference>
<evidence type="ECO:0000313" key="5">
    <source>
        <dbReference type="Proteomes" id="UP001328733"/>
    </source>
</evidence>
<keyword evidence="2" id="KW-1133">Transmembrane helix</keyword>
<dbReference type="Proteomes" id="UP001328733">
    <property type="component" value="Unassembled WGS sequence"/>
</dbReference>
<dbReference type="AlphaFoldDB" id="A0AAW9QKW3"/>
<keyword evidence="2" id="KW-0812">Transmembrane</keyword>
<evidence type="ECO:0000256" key="2">
    <source>
        <dbReference type="SAM" id="Phobius"/>
    </source>
</evidence>
<reference evidence="4 5" key="1">
    <citation type="submission" date="2024-01" db="EMBL/GenBank/DDBJ databases">
        <title>Genomic insights into the taxonomy and metabolism of the cyanobacterium Pannus brasiliensis CCIBt3594.</title>
        <authorList>
            <person name="Machado M."/>
            <person name="Botero N.B."/>
            <person name="Andreote A.P.D."/>
            <person name="Feitosa A.M.T."/>
            <person name="Popin R."/>
            <person name="Sivonen K."/>
            <person name="Fiore M.F."/>
        </authorList>
    </citation>
    <scope>NUCLEOTIDE SEQUENCE [LARGE SCALE GENOMIC DNA]</scope>
    <source>
        <strain evidence="4 5">CCIBt3594</strain>
    </source>
</reference>
<dbReference type="Gene3D" id="2.160.20.10">
    <property type="entry name" value="Single-stranded right-handed beta-helix, Pectin lyase-like"/>
    <property type="match status" value="2"/>
</dbReference>
<keyword evidence="5" id="KW-1185">Reference proteome</keyword>
<comment type="caution">
    <text evidence="4">The sequence shown here is derived from an EMBL/GenBank/DDBJ whole genome shotgun (WGS) entry which is preliminary data.</text>
</comment>
<protein>
    <submittedName>
        <fullName evidence="4">S-layer family protein</fullName>
    </submittedName>
</protein>
<dbReference type="EMBL" id="JBAFSM010000017">
    <property type="protein sequence ID" value="MEG3437585.1"/>
    <property type="molecule type" value="Genomic_DNA"/>
</dbReference>
<feature type="transmembrane region" description="Helical" evidence="2">
    <location>
        <begin position="12"/>
        <end position="33"/>
    </location>
</feature>
<dbReference type="InterPro" id="IPR011050">
    <property type="entry name" value="Pectin_lyase_fold/virulence"/>
</dbReference>
<dbReference type="RefSeq" id="WP_332865066.1">
    <property type="nucleotide sequence ID" value="NZ_JBAFSM010000017.1"/>
</dbReference>
<feature type="region of interest" description="Disordered" evidence="1">
    <location>
        <begin position="790"/>
        <end position="820"/>
    </location>
</feature>
<proteinExistence type="predicted"/>
<organism evidence="4 5">
    <name type="scientific">Pannus brasiliensis CCIBt3594</name>
    <dbReference type="NCBI Taxonomy" id="1427578"/>
    <lineage>
        <taxon>Bacteria</taxon>
        <taxon>Bacillati</taxon>
        <taxon>Cyanobacteriota</taxon>
        <taxon>Cyanophyceae</taxon>
        <taxon>Oscillatoriophycideae</taxon>
        <taxon>Chroococcales</taxon>
        <taxon>Microcystaceae</taxon>
        <taxon>Pannus</taxon>
    </lineage>
</organism>
<name>A0AAW9QKW3_9CHRO</name>
<evidence type="ECO:0000256" key="1">
    <source>
        <dbReference type="SAM" id="MobiDB-lite"/>
    </source>
</evidence>
<dbReference type="InterPro" id="IPR012334">
    <property type="entry name" value="Pectin_lyas_fold"/>
</dbReference>
<keyword evidence="2" id="KW-0472">Membrane</keyword>
<dbReference type="SMART" id="SM00912">
    <property type="entry name" value="Haemagg_act"/>
    <property type="match status" value="1"/>
</dbReference>
<accession>A0AAW9QKW3</accession>